<reference evidence="2 3" key="1">
    <citation type="journal article" date="2011" name="Science">
        <title>The ecoresponsive genome of Daphnia pulex.</title>
        <authorList>
            <person name="Colbourne J.K."/>
            <person name="Pfrender M.E."/>
            <person name="Gilbert D."/>
            <person name="Thomas W.K."/>
            <person name="Tucker A."/>
            <person name="Oakley T.H."/>
            <person name="Tokishita S."/>
            <person name="Aerts A."/>
            <person name="Arnold G.J."/>
            <person name="Basu M.K."/>
            <person name="Bauer D.J."/>
            <person name="Caceres C.E."/>
            <person name="Carmel L."/>
            <person name="Casola C."/>
            <person name="Choi J.H."/>
            <person name="Detter J.C."/>
            <person name="Dong Q."/>
            <person name="Dusheyko S."/>
            <person name="Eads B.D."/>
            <person name="Frohlich T."/>
            <person name="Geiler-Samerotte K.A."/>
            <person name="Gerlach D."/>
            <person name="Hatcher P."/>
            <person name="Jogdeo S."/>
            <person name="Krijgsveld J."/>
            <person name="Kriventseva E.V."/>
            <person name="Kultz D."/>
            <person name="Laforsch C."/>
            <person name="Lindquist E."/>
            <person name="Lopez J."/>
            <person name="Manak J.R."/>
            <person name="Muller J."/>
            <person name="Pangilinan J."/>
            <person name="Patwardhan R.P."/>
            <person name="Pitluck S."/>
            <person name="Pritham E.J."/>
            <person name="Rechtsteiner A."/>
            <person name="Rho M."/>
            <person name="Rogozin I.B."/>
            <person name="Sakarya O."/>
            <person name="Salamov A."/>
            <person name="Schaack S."/>
            <person name="Shapiro H."/>
            <person name="Shiga Y."/>
            <person name="Skalitzky C."/>
            <person name="Smith Z."/>
            <person name="Souvorov A."/>
            <person name="Sung W."/>
            <person name="Tang Z."/>
            <person name="Tsuchiya D."/>
            <person name="Tu H."/>
            <person name="Vos H."/>
            <person name="Wang M."/>
            <person name="Wolf Y.I."/>
            <person name="Yamagata H."/>
            <person name="Yamada T."/>
            <person name="Ye Y."/>
            <person name="Shaw J.R."/>
            <person name="Andrews J."/>
            <person name="Crease T.J."/>
            <person name="Tang H."/>
            <person name="Lucas S.M."/>
            <person name="Robertson H.M."/>
            <person name="Bork P."/>
            <person name="Koonin E.V."/>
            <person name="Zdobnov E.M."/>
            <person name="Grigoriev I.V."/>
            <person name="Lynch M."/>
            <person name="Boore J.L."/>
        </authorList>
    </citation>
    <scope>NUCLEOTIDE SEQUENCE [LARGE SCALE GENOMIC DNA]</scope>
</reference>
<keyword evidence="3" id="KW-1185">Reference proteome</keyword>
<evidence type="ECO:0000313" key="2">
    <source>
        <dbReference type="EMBL" id="EFX71949.1"/>
    </source>
</evidence>
<dbReference type="EMBL" id="GL732604">
    <property type="protein sequence ID" value="EFX71949.1"/>
    <property type="molecule type" value="Genomic_DNA"/>
</dbReference>
<sequence length="123" mass="13973">MDPAEVQGRESAHQEEVANALLRAEKARKQVDRAWWEADGAQNALRNQLPEEDRFMSVSQRPFPPAEDGLDQQRRMNINNNQENPDTWIDLYIMGLLPPVVTTHSTRSSVSAELESFEGKALE</sequence>
<dbReference type="KEGG" id="dpx:DAPPUDRAFT_255091"/>
<dbReference type="InParanoid" id="E9H8I4"/>
<protein>
    <submittedName>
        <fullName evidence="2">Uncharacterized protein</fullName>
    </submittedName>
</protein>
<name>E9H8I4_DAPPU</name>
<dbReference type="Proteomes" id="UP000000305">
    <property type="component" value="Unassembled WGS sequence"/>
</dbReference>
<evidence type="ECO:0000256" key="1">
    <source>
        <dbReference type="SAM" id="MobiDB-lite"/>
    </source>
</evidence>
<feature type="region of interest" description="Disordered" evidence="1">
    <location>
        <begin position="104"/>
        <end position="123"/>
    </location>
</feature>
<dbReference type="AlphaFoldDB" id="E9H8I4"/>
<gene>
    <name evidence="2" type="ORF">DAPPUDRAFT_255091</name>
</gene>
<dbReference type="HOGENOM" id="CLU_2017534_0_0_1"/>
<proteinExistence type="predicted"/>
<evidence type="ECO:0000313" key="3">
    <source>
        <dbReference type="Proteomes" id="UP000000305"/>
    </source>
</evidence>
<accession>E9H8I4</accession>
<dbReference type="PhylomeDB" id="E9H8I4"/>
<organism evidence="2 3">
    <name type="scientific">Daphnia pulex</name>
    <name type="common">Water flea</name>
    <dbReference type="NCBI Taxonomy" id="6669"/>
    <lineage>
        <taxon>Eukaryota</taxon>
        <taxon>Metazoa</taxon>
        <taxon>Ecdysozoa</taxon>
        <taxon>Arthropoda</taxon>
        <taxon>Crustacea</taxon>
        <taxon>Branchiopoda</taxon>
        <taxon>Diplostraca</taxon>
        <taxon>Cladocera</taxon>
        <taxon>Anomopoda</taxon>
        <taxon>Daphniidae</taxon>
        <taxon>Daphnia</taxon>
    </lineage>
</organism>